<evidence type="ECO:0000256" key="1">
    <source>
        <dbReference type="SAM" id="MobiDB-lite"/>
    </source>
</evidence>
<comment type="caution">
    <text evidence="2">The sequence shown here is derived from an EMBL/GenBank/DDBJ whole genome shotgun (WGS) entry which is preliminary data.</text>
</comment>
<feature type="region of interest" description="Disordered" evidence="1">
    <location>
        <begin position="125"/>
        <end position="160"/>
    </location>
</feature>
<keyword evidence="3" id="KW-1185">Reference proteome</keyword>
<reference evidence="2 3" key="1">
    <citation type="submission" date="2016-07" db="EMBL/GenBank/DDBJ databases">
        <title>Pervasive Adenine N6-methylation of Active Genes in Fungi.</title>
        <authorList>
            <consortium name="DOE Joint Genome Institute"/>
            <person name="Mondo S.J."/>
            <person name="Dannebaum R.O."/>
            <person name="Kuo R.C."/>
            <person name="Labutti K."/>
            <person name="Haridas S."/>
            <person name="Kuo A."/>
            <person name="Salamov A."/>
            <person name="Ahrendt S.R."/>
            <person name="Lipzen A."/>
            <person name="Sullivan W."/>
            <person name="Andreopoulos W.B."/>
            <person name="Clum A."/>
            <person name="Lindquist E."/>
            <person name="Daum C."/>
            <person name="Ramamoorthy G.K."/>
            <person name="Gryganskyi A."/>
            <person name="Culley D."/>
            <person name="Magnuson J.K."/>
            <person name="James T.Y."/>
            <person name="O'Malley M.A."/>
            <person name="Stajich J.E."/>
            <person name="Spatafora J.W."/>
            <person name="Visel A."/>
            <person name="Grigoriev I.V."/>
        </authorList>
    </citation>
    <scope>NUCLEOTIDE SEQUENCE [LARGE SCALE GENOMIC DNA]</scope>
    <source>
        <strain evidence="2 3">NRRL 2496</strain>
    </source>
</reference>
<evidence type="ECO:0000313" key="2">
    <source>
        <dbReference type="EMBL" id="ORY94088.1"/>
    </source>
</evidence>
<proteinExistence type="predicted"/>
<name>A0A1X2H6H5_SYNRA</name>
<dbReference type="Proteomes" id="UP000242180">
    <property type="component" value="Unassembled WGS sequence"/>
</dbReference>
<protein>
    <submittedName>
        <fullName evidence="2">Uncharacterized protein</fullName>
    </submittedName>
</protein>
<organism evidence="2 3">
    <name type="scientific">Syncephalastrum racemosum</name>
    <name type="common">Filamentous fungus</name>
    <dbReference type="NCBI Taxonomy" id="13706"/>
    <lineage>
        <taxon>Eukaryota</taxon>
        <taxon>Fungi</taxon>
        <taxon>Fungi incertae sedis</taxon>
        <taxon>Mucoromycota</taxon>
        <taxon>Mucoromycotina</taxon>
        <taxon>Mucoromycetes</taxon>
        <taxon>Mucorales</taxon>
        <taxon>Syncephalastraceae</taxon>
        <taxon>Syncephalastrum</taxon>
    </lineage>
</organism>
<evidence type="ECO:0000313" key="3">
    <source>
        <dbReference type="Proteomes" id="UP000242180"/>
    </source>
</evidence>
<accession>A0A1X2H6H5</accession>
<dbReference type="EMBL" id="MCGN01000008">
    <property type="protein sequence ID" value="ORY94088.1"/>
    <property type="molecule type" value="Genomic_DNA"/>
</dbReference>
<sequence>MKTFDCIWCGLPFYRKEIKEHEVFECSKSPYRDDYLPEAQYAGAKRRRTEVSDIPTTSAAVATLAVSVAAPVDSPVPSESMAVDFDMPLDDLYDAGTPVSEPAAASDHDSVVSGLLQQLALDASDNLHDSSDAEYDNAGAGADTDIDTDSDSPDETRSDL</sequence>
<gene>
    <name evidence="2" type="ORF">BCR43DRAFT_507304</name>
</gene>
<dbReference type="AlphaFoldDB" id="A0A1X2H6H5"/>
<dbReference type="InParanoid" id="A0A1X2H6H5"/>
<feature type="compositionally biased region" description="Acidic residues" evidence="1">
    <location>
        <begin position="144"/>
        <end position="153"/>
    </location>
</feature>